<evidence type="ECO:0000313" key="5">
    <source>
        <dbReference type="EMBL" id="QBA65217.1"/>
    </source>
</evidence>
<dbReference type="InterPro" id="IPR050491">
    <property type="entry name" value="AmpC-like"/>
</dbReference>
<dbReference type="Gene3D" id="3.40.710.10">
    <property type="entry name" value="DD-peptidase/beta-lactamase superfamily"/>
    <property type="match status" value="1"/>
</dbReference>
<sequence>MKFSLSILLLLFLVASLRGQTISEQVENYTDTYVKTGDFSGCILINKAGQTIYSGCFGNANQSFGVPNSLPTKFKIGSISKQFTAAAILVLEQQGKLKTSDKLSRFFPKVPKAERITLEQLLTHTSGITDIYNIPDFNQLSLRNTKISDIADLVLEQELEFEPGSQYRYSNGGYAVLAELIERVSGKLYQEFLKEQLFVPLKMDHTAHARSNEIVANLAVGYDALDYEDLKITTYLDPEILKGGGSLYSTVEDLQRWINSIRDRSLLEGSSYDKMLEDYGNGYGLGISVYTSYEQDVFGHDGRINGYIADYLHYREADVSIIILGNIQTGVADFFRSDIAAIVFGKEYRSRAKTALPKIEGEINPIPYLGTYAFGPNFKVYVELIDGSVQARANEGGYSQLVPLEDGRFFSRTLYAYIDFKKDPSGTIDKMLWINNDGNTFEGIKEK</sequence>
<dbReference type="PANTHER" id="PTHR46825">
    <property type="entry name" value="D-ALANYL-D-ALANINE-CARBOXYPEPTIDASE/ENDOPEPTIDASE AMPH"/>
    <property type="match status" value="1"/>
</dbReference>
<protein>
    <submittedName>
        <fullName evidence="5">Serine hydrolase</fullName>
    </submittedName>
</protein>
<evidence type="ECO:0000313" key="6">
    <source>
        <dbReference type="Proteomes" id="UP000290889"/>
    </source>
</evidence>
<feature type="chain" id="PRO_5019452848" evidence="3">
    <location>
        <begin position="20"/>
        <end position="447"/>
    </location>
</feature>
<dbReference type="AlphaFoldDB" id="A0A411ECN7"/>
<keyword evidence="6" id="KW-1185">Reference proteome</keyword>
<dbReference type="InterPro" id="IPR001466">
    <property type="entry name" value="Beta-lactam-related"/>
</dbReference>
<dbReference type="EMBL" id="CP035544">
    <property type="protein sequence ID" value="QBA65217.1"/>
    <property type="molecule type" value="Genomic_DNA"/>
</dbReference>
<dbReference type="OrthoDB" id="9793489at2"/>
<dbReference type="Pfam" id="PF00144">
    <property type="entry name" value="Beta-lactamase"/>
    <property type="match status" value="1"/>
</dbReference>
<dbReference type="RefSeq" id="WP_129606240.1">
    <property type="nucleotide sequence ID" value="NZ_CP035544.1"/>
</dbReference>
<dbReference type="GO" id="GO:0016020">
    <property type="term" value="C:membrane"/>
    <property type="evidence" value="ECO:0007669"/>
    <property type="project" value="UniProtKB-SubCell"/>
</dbReference>
<name>A0A411ECN7_9FLAO</name>
<evidence type="ECO:0000256" key="3">
    <source>
        <dbReference type="SAM" id="SignalP"/>
    </source>
</evidence>
<evidence type="ECO:0000256" key="1">
    <source>
        <dbReference type="ARBA" id="ARBA00004370"/>
    </source>
</evidence>
<gene>
    <name evidence="5" type="ORF">EQY75_12155</name>
</gene>
<dbReference type="InterPro" id="IPR012338">
    <property type="entry name" value="Beta-lactam/transpept-like"/>
</dbReference>
<keyword evidence="2" id="KW-0472">Membrane</keyword>
<organism evidence="5 6">
    <name type="scientific">Muriicola soli</name>
    <dbReference type="NCBI Taxonomy" id="2507538"/>
    <lineage>
        <taxon>Bacteria</taxon>
        <taxon>Pseudomonadati</taxon>
        <taxon>Bacteroidota</taxon>
        <taxon>Flavobacteriia</taxon>
        <taxon>Flavobacteriales</taxon>
        <taxon>Flavobacteriaceae</taxon>
        <taxon>Muriicola</taxon>
    </lineage>
</organism>
<comment type="subcellular location">
    <subcellularLocation>
        <location evidence="1">Membrane</location>
    </subcellularLocation>
</comment>
<reference evidence="5 6" key="1">
    <citation type="submission" date="2019-01" db="EMBL/GenBank/DDBJ databases">
        <title>Muriicola soli sp. nov., isolated from soil.</title>
        <authorList>
            <person name="Kang H.J."/>
            <person name="Kim S.B."/>
        </authorList>
    </citation>
    <scope>NUCLEOTIDE SEQUENCE [LARGE SCALE GENOMIC DNA]</scope>
    <source>
        <strain evidence="5 6">MMS17-SY002</strain>
    </source>
</reference>
<evidence type="ECO:0000256" key="2">
    <source>
        <dbReference type="ARBA" id="ARBA00023136"/>
    </source>
</evidence>
<evidence type="ECO:0000259" key="4">
    <source>
        <dbReference type="Pfam" id="PF00144"/>
    </source>
</evidence>
<dbReference type="Proteomes" id="UP000290889">
    <property type="component" value="Chromosome"/>
</dbReference>
<keyword evidence="5" id="KW-0378">Hydrolase</keyword>
<dbReference type="KEGG" id="mur:EQY75_12155"/>
<dbReference type="PANTHER" id="PTHR46825:SF11">
    <property type="entry name" value="PENICILLIN-BINDING PROTEIN 4"/>
    <property type="match status" value="1"/>
</dbReference>
<dbReference type="GO" id="GO:0016787">
    <property type="term" value="F:hydrolase activity"/>
    <property type="evidence" value="ECO:0007669"/>
    <property type="project" value="UniProtKB-KW"/>
</dbReference>
<accession>A0A411ECN7</accession>
<feature type="domain" description="Beta-lactamase-related" evidence="4">
    <location>
        <begin position="33"/>
        <end position="334"/>
    </location>
</feature>
<keyword evidence="3" id="KW-0732">Signal</keyword>
<proteinExistence type="predicted"/>
<feature type="signal peptide" evidence="3">
    <location>
        <begin position="1"/>
        <end position="19"/>
    </location>
</feature>
<dbReference type="SUPFAM" id="SSF56601">
    <property type="entry name" value="beta-lactamase/transpeptidase-like"/>
    <property type="match status" value="1"/>
</dbReference>